<proteinExistence type="predicted"/>
<dbReference type="AlphaFoldDB" id="A0A0G4GSA5"/>
<dbReference type="InParanoid" id="A0A0G4GSA5"/>
<sequence>MPFERNQWESWGGSGGGPEGGGGPPPFGGGPLPPESPSPAPPSPGSPGGGPGGGGGRIRLHLEHRGRLVGLHAFLYRDLSPELGAAAVRAAKHHLHHPRLAPSYHGHLRACLGCLEPG</sequence>
<dbReference type="Proteomes" id="UP000041254">
    <property type="component" value="Unassembled WGS sequence"/>
</dbReference>
<gene>
    <name evidence="2" type="ORF">Vbra_23320</name>
</gene>
<protein>
    <submittedName>
        <fullName evidence="2">Uncharacterized protein</fullName>
    </submittedName>
</protein>
<dbReference type="VEuPathDB" id="CryptoDB:Vbra_23320"/>
<feature type="compositionally biased region" description="Gly residues" evidence="1">
    <location>
        <begin position="46"/>
        <end position="57"/>
    </location>
</feature>
<organism evidence="2 3">
    <name type="scientific">Vitrella brassicaformis (strain CCMP3155)</name>
    <dbReference type="NCBI Taxonomy" id="1169540"/>
    <lineage>
        <taxon>Eukaryota</taxon>
        <taxon>Sar</taxon>
        <taxon>Alveolata</taxon>
        <taxon>Colpodellida</taxon>
        <taxon>Vitrellaceae</taxon>
        <taxon>Vitrella</taxon>
    </lineage>
</organism>
<evidence type="ECO:0000313" key="3">
    <source>
        <dbReference type="Proteomes" id="UP000041254"/>
    </source>
</evidence>
<feature type="region of interest" description="Disordered" evidence="1">
    <location>
        <begin position="1"/>
        <end position="59"/>
    </location>
</feature>
<feature type="compositionally biased region" description="Pro residues" evidence="1">
    <location>
        <begin position="23"/>
        <end position="45"/>
    </location>
</feature>
<accession>A0A0G4GSA5</accession>
<dbReference type="EMBL" id="CDMY01000785">
    <property type="protein sequence ID" value="CEM33508.1"/>
    <property type="molecule type" value="Genomic_DNA"/>
</dbReference>
<reference evidence="2 3" key="1">
    <citation type="submission" date="2014-11" db="EMBL/GenBank/DDBJ databases">
        <authorList>
            <person name="Zhu J."/>
            <person name="Qi W."/>
            <person name="Song R."/>
        </authorList>
    </citation>
    <scope>NUCLEOTIDE SEQUENCE [LARGE SCALE GENOMIC DNA]</scope>
</reference>
<evidence type="ECO:0000256" key="1">
    <source>
        <dbReference type="SAM" id="MobiDB-lite"/>
    </source>
</evidence>
<keyword evidence="3" id="KW-1185">Reference proteome</keyword>
<evidence type="ECO:0000313" key="2">
    <source>
        <dbReference type="EMBL" id="CEM33508.1"/>
    </source>
</evidence>
<name>A0A0G4GSA5_VITBC</name>
<feature type="compositionally biased region" description="Gly residues" evidence="1">
    <location>
        <begin position="12"/>
        <end position="22"/>
    </location>
</feature>